<dbReference type="EMBL" id="JAMXLR010000061">
    <property type="protein sequence ID" value="MCO6045623.1"/>
    <property type="molecule type" value="Genomic_DNA"/>
</dbReference>
<keyword evidence="3" id="KW-1185">Reference proteome</keyword>
<reference evidence="2" key="1">
    <citation type="submission" date="2022-06" db="EMBL/GenBank/DDBJ databases">
        <title>Aeoliella straminimaris, a novel planctomycete from sediments.</title>
        <authorList>
            <person name="Vitorino I.R."/>
            <person name="Lage O.M."/>
        </authorList>
    </citation>
    <scope>NUCLEOTIDE SEQUENCE</scope>
    <source>
        <strain evidence="2">ICT_H6.2</strain>
    </source>
</reference>
<accession>A0A9X2FCI1</accession>
<organism evidence="2 3">
    <name type="scientific">Aeoliella straminimaris</name>
    <dbReference type="NCBI Taxonomy" id="2954799"/>
    <lineage>
        <taxon>Bacteria</taxon>
        <taxon>Pseudomonadati</taxon>
        <taxon>Planctomycetota</taxon>
        <taxon>Planctomycetia</taxon>
        <taxon>Pirellulales</taxon>
        <taxon>Lacipirellulaceae</taxon>
        <taxon>Aeoliella</taxon>
    </lineage>
</organism>
<keyword evidence="1" id="KW-0812">Transmembrane</keyword>
<feature type="transmembrane region" description="Helical" evidence="1">
    <location>
        <begin position="30"/>
        <end position="48"/>
    </location>
</feature>
<evidence type="ECO:0000313" key="3">
    <source>
        <dbReference type="Proteomes" id="UP001155241"/>
    </source>
</evidence>
<keyword evidence="1" id="KW-1133">Transmembrane helix</keyword>
<feature type="transmembrane region" description="Helical" evidence="1">
    <location>
        <begin position="7"/>
        <end position="24"/>
    </location>
</feature>
<evidence type="ECO:0000313" key="2">
    <source>
        <dbReference type="EMBL" id="MCO6045623.1"/>
    </source>
</evidence>
<gene>
    <name evidence="2" type="ORF">NG895_17130</name>
</gene>
<comment type="caution">
    <text evidence="2">The sequence shown here is derived from an EMBL/GenBank/DDBJ whole genome shotgun (WGS) entry which is preliminary data.</text>
</comment>
<sequence length="196" mass="21276">MRYSLSFMFLVATLLCLSVGVWAWLGALGLLLWCGIFGLVFATFGFAYKNRLPTVLGLGIVAAIAAILFIDMSGGVIWDGHFTLAFDVTVLDADTSAPVQDAELTVGRRNWDMDTYTVDSNGKALFSHSFPCGGHDSALGITKSSWRNIPLDWYFIKITTSDGTEQTYSLAKAVGRDALPMGDAALPPIVLRLQQD</sequence>
<evidence type="ECO:0000256" key="1">
    <source>
        <dbReference type="SAM" id="Phobius"/>
    </source>
</evidence>
<proteinExistence type="predicted"/>
<feature type="transmembrane region" description="Helical" evidence="1">
    <location>
        <begin position="55"/>
        <end position="78"/>
    </location>
</feature>
<name>A0A9X2FCI1_9BACT</name>
<protein>
    <submittedName>
        <fullName evidence="2">Uncharacterized protein</fullName>
    </submittedName>
</protein>
<dbReference type="AlphaFoldDB" id="A0A9X2FCI1"/>
<dbReference type="RefSeq" id="WP_252853738.1">
    <property type="nucleotide sequence ID" value="NZ_JAMXLR010000061.1"/>
</dbReference>
<dbReference type="Proteomes" id="UP001155241">
    <property type="component" value="Unassembled WGS sequence"/>
</dbReference>
<keyword evidence="1" id="KW-0472">Membrane</keyword>